<evidence type="ECO:0000256" key="3">
    <source>
        <dbReference type="ARBA" id="ARBA00005842"/>
    </source>
</evidence>
<name>A0A090WJG7_NONUL</name>
<comment type="cofactor">
    <cofactor evidence="1 10">
        <name>Mg(2+)</name>
        <dbReference type="ChEBI" id="CHEBI:18420"/>
    </cofactor>
</comment>
<evidence type="ECO:0000256" key="5">
    <source>
        <dbReference type="ARBA" id="ARBA00022694"/>
    </source>
</evidence>
<dbReference type="GO" id="GO:0052381">
    <property type="term" value="F:tRNA dimethylallyltransferase activity"/>
    <property type="evidence" value="ECO:0007669"/>
    <property type="project" value="UniProtKB-UniRule"/>
</dbReference>
<dbReference type="InterPro" id="IPR027417">
    <property type="entry name" value="P-loop_NTPase"/>
</dbReference>
<evidence type="ECO:0000256" key="8">
    <source>
        <dbReference type="ARBA" id="ARBA00022842"/>
    </source>
</evidence>
<evidence type="ECO:0000256" key="4">
    <source>
        <dbReference type="ARBA" id="ARBA00022679"/>
    </source>
</evidence>
<dbReference type="Pfam" id="PF01715">
    <property type="entry name" value="IPPT"/>
    <property type="match status" value="1"/>
</dbReference>
<evidence type="ECO:0000256" key="6">
    <source>
        <dbReference type="ARBA" id="ARBA00022741"/>
    </source>
</evidence>
<dbReference type="Proteomes" id="UP000029647">
    <property type="component" value="Unassembled WGS sequence"/>
</dbReference>
<comment type="similarity">
    <text evidence="3 10 13">Belongs to the IPP transferase family.</text>
</comment>
<evidence type="ECO:0000256" key="1">
    <source>
        <dbReference type="ARBA" id="ARBA00001946"/>
    </source>
</evidence>
<dbReference type="PANTHER" id="PTHR11088">
    <property type="entry name" value="TRNA DIMETHYLALLYLTRANSFERASE"/>
    <property type="match status" value="1"/>
</dbReference>
<dbReference type="SUPFAM" id="SSF52540">
    <property type="entry name" value="P-loop containing nucleoside triphosphate hydrolases"/>
    <property type="match status" value="2"/>
</dbReference>
<comment type="function">
    <text evidence="2 10 12">Catalyzes the transfer of a dimethylallyl group onto the adenine at position 37 in tRNAs that read codons beginning with uridine, leading to the formation of N6-(dimethylallyl)adenosine (i(6)A).</text>
</comment>
<feature type="binding site" evidence="10">
    <location>
        <begin position="24"/>
        <end position="31"/>
    </location>
    <ligand>
        <name>ATP</name>
        <dbReference type="ChEBI" id="CHEBI:30616"/>
    </ligand>
</feature>
<dbReference type="GO" id="GO:0005524">
    <property type="term" value="F:ATP binding"/>
    <property type="evidence" value="ECO:0007669"/>
    <property type="project" value="UniProtKB-UniRule"/>
</dbReference>
<dbReference type="NCBIfam" id="TIGR00174">
    <property type="entry name" value="miaA"/>
    <property type="match status" value="1"/>
</dbReference>
<feature type="site" description="Interaction with substrate tRNA" evidence="10">
    <location>
        <position position="115"/>
    </location>
</feature>
<proteinExistence type="inferred from homology"/>
<protein>
    <recommendedName>
        <fullName evidence="10">tRNA dimethylallyltransferase</fullName>
        <ecNumber evidence="10">2.5.1.75</ecNumber>
    </recommendedName>
    <alternativeName>
        <fullName evidence="10">Dimethylallyl diphosphate:tRNA dimethylallyltransferase</fullName>
        <shortName evidence="10">DMAPP:tRNA dimethylallyltransferase</shortName>
        <shortName evidence="10">DMATase</shortName>
    </alternativeName>
    <alternativeName>
        <fullName evidence="10">Isopentenyl-diphosphate:tRNA isopentenyltransferase</fullName>
        <shortName evidence="10">IPP transferase</shortName>
        <shortName evidence="10">IPPT</shortName>
        <shortName evidence="10">IPTase</shortName>
    </alternativeName>
</protein>
<keyword evidence="8 10" id="KW-0460">Magnesium</keyword>
<sequence>MLLNSVTNVAIHYMTKKNLIVIVGPTAVGKTALSIAFAKAYKTEIISCDSRQFFKEMTIGTAVPSKEELAEANHHFIQNLSIHDSYSVGDFERDAVKLLENLFKSRDTVIMVGGSALYEKAVTHGLDQLPEVPDTINDAIESLYKEDGIEALQEELKMKDPEYYNQVDLQNPRRLIRALGICRATGNTFTQYRSGVKQQRDFNIIKIGLEAPRDELYDRINARVDIMINNGLVSEAKSLLPFKDLTSLKTVGYQELMGVFENSYNLEEGIRLIKRNSRRFAKRQMTWYRKDQDVMWFHYKTRHTDIVQRVSEKLMDFNN</sequence>
<evidence type="ECO:0000313" key="15">
    <source>
        <dbReference type="Proteomes" id="UP000029647"/>
    </source>
</evidence>
<dbReference type="EMBL" id="BBNT01000005">
    <property type="protein sequence ID" value="GAL75524.1"/>
    <property type="molecule type" value="Genomic_DNA"/>
</dbReference>
<dbReference type="PANTHER" id="PTHR11088:SF60">
    <property type="entry name" value="TRNA DIMETHYLALLYLTRANSFERASE"/>
    <property type="match status" value="1"/>
</dbReference>
<evidence type="ECO:0000313" key="14">
    <source>
        <dbReference type="EMBL" id="GAL75524.1"/>
    </source>
</evidence>
<dbReference type="EC" id="2.5.1.75" evidence="10"/>
<evidence type="ECO:0000256" key="11">
    <source>
        <dbReference type="RuleBase" id="RU003783"/>
    </source>
</evidence>
<evidence type="ECO:0000256" key="9">
    <source>
        <dbReference type="ARBA" id="ARBA00049563"/>
    </source>
</evidence>
<evidence type="ECO:0000256" key="13">
    <source>
        <dbReference type="RuleBase" id="RU003785"/>
    </source>
</evidence>
<comment type="caution">
    <text evidence="14">The sequence shown here is derived from an EMBL/GenBank/DDBJ whole genome shotgun (WGS) entry which is preliminary data.</text>
</comment>
<dbReference type="Gene3D" id="3.40.50.300">
    <property type="entry name" value="P-loop containing nucleotide triphosphate hydrolases"/>
    <property type="match status" value="1"/>
</dbReference>
<keyword evidence="5 10" id="KW-0819">tRNA processing</keyword>
<reference evidence="14 15" key="1">
    <citation type="journal article" date="2014" name="Genome Announc.">
        <title>Draft Genome Sequences of Marine Flavobacterium Nonlabens Strains NR17, NR24, NR27, NR32, NR33, and Ara13.</title>
        <authorList>
            <person name="Nakanishi M."/>
            <person name="Meirelles P."/>
            <person name="Suzuki R."/>
            <person name="Takatani N."/>
            <person name="Mino S."/>
            <person name="Suda W."/>
            <person name="Oshima K."/>
            <person name="Hattori M."/>
            <person name="Ohkuma M."/>
            <person name="Hosokawa M."/>
            <person name="Miyashita K."/>
            <person name="Thompson F.L."/>
            <person name="Niwa A."/>
            <person name="Sawabe T."/>
            <person name="Sawabe T."/>
        </authorList>
    </citation>
    <scope>NUCLEOTIDE SEQUENCE [LARGE SCALE GENOMIC DNA]</scope>
    <source>
        <strain evidence="15">JCM19275</strain>
    </source>
</reference>
<dbReference type="AlphaFoldDB" id="A0A090WJG7"/>
<comment type="subunit">
    <text evidence="10">Monomer.</text>
</comment>
<dbReference type="Gene3D" id="1.10.20.140">
    <property type="match status" value="1"/>
</dbReference>
<keyword evidence="4 10" id="KW-0808">Transferase</keyword>
<dbReference type="InterPro" id="IPR039657">
    <property type="entry name" value="Dimethylallyltransferase"/>
</dbReference>
<feature type="binding site" evidence="10">
    <location>
        <begin position="26"/>
        <end position="31"/>
    </location>
    <ligand>
        <name>substrate</name>
    </ligand>
</feature>
<accession>A0A090WJG7</accession>
<keyword evidence="7 10" id="KW-0067">ATP-binding</keyword>
<evidence type="ECO:0000256" key="7">
    <source>
        <dbReference type="ARBA" id="ARBA00022840"/>
    </source>
</evidence>
<comment type="caution">
    <text evidence="10">Lacks conserved residue(s) required for the propagation of feature annotation.</text>
</comment>
<feature type="region of interest" description="Interaction with substrate tRNA" evidence="10">
    <location>
        <begin position="49"/>
        <end position="52"/>
    </location>
</feature>
<comment type="catalytic activity">
    <reaction evidence="9 10 11">
        <text>adenosine(37) in tRNA + dimethylallyl diphosphate = N(6)-dimethylallyladenosine(37) in tRNA + diphosphate</text>
        <dbReference type="Rhea" id="RHEA:26482"/>
        <dbReference type="Rhea" id="RHEA-COMP:10162"/>
        <dbReference type="Rhea" id="RHEA-COMP:10375"/>
        <dbReference type="ChEBI" id="CHEBI:33019"/>
        <dbReference type="ChEBI" id="CHEBI:57623"/>
        <dbReference type="ChEBI" id="CHEBI:74411"/>
        <dbReference type="ChEBI" id="CHEBI:74415"/>
        <dbReference type="EC" id="2.5.1.75"/>
    </reaction>
</comment>
<dbReference type="InterPro" id="IPR018022">
    <property type="entry name" value="IPT"/>
</dbReference>
<evidence type="ECO:0000256" key="12">
    <source>
        <dbReference type="RuleBase" id="RU003784"/>
    </source>
</evidence>
<keyword evidence="6 10" id="KW-0547">Nucleotide-binding</keyword>
<evidence type="ECO:0000256" key="2">
    <source>
        <dbReference type="ARBA" id="ARBA00003213"/>
    </source>
</evidence>
<dbReference type="HAMAP" id="MF_00185">
    <property type="entry name" value="IPP_trans"/>
    <property type="match status" value="1"/>
</dbReference>
<organism evidence="14 15">
    <name type="scientific">Nonlabens ulvanivorans</name>
    <name type="common">Persicivirga ulvanivorans</name>
    <dbReference type="NCBI Taxonomy" id="906888"/>
    <lineage>
        <taxon>Bacteria</taxon>
        <taxon>Pseudomonadati</taxon>
        <taxon>Bacteroidota</taxon>
        <taxon>Flavobacteriia</taxon>
        <taxon>Flavobacteriales</taxon>
        <taxon>Flavobacteriaceae</taxon>
        <taxon>Nonlabens</taxon>
    </lineage>
</organism>
<gene>
    <name evidence="10" type="primary">miaA</name>
    <name evidence="14" type="ORF">JCM19275_1975</name>
</gene>
<evidence type="ECO:0000256" key="10">
    <source>
        <dbReference type="HAMAP-Rule" id="MF_00185"/>
    </source>
</evidence>
<dbReference type="GO" id="GO:0006400">
    <property type="term" value="P:tRNA modification"/>
    <property type="evidence" value="ECO:0007669"/>
    <property type="project" value="TreeGrafter"/>
</dbReference>